<feature type="domain" description="Suppressor of forked" evidence="13">
    <location>
        <begin position="14"/>
        <end position="540"/>
    </location>
</feature>
<dbReference type="GO" id="GO:0005634">
    <property type="term" value="C:nucleus"/>
    <property type="evidence" value="ECO:0007669"/>
    <property type="project" value="UniProtKB-SubCell"/>
</dbReference>
<dbReference type="FunFam" id="1.25.40.1040:FF:000002">
    <property type="entry name" value="Cleavage stimulation factor subunit 3"/>
    <property type="match status" value="1"/>
</dbReference>
<dbReference type="InterPro" id="IPR008847">
    <property type="entry name" value="Suf"/>
</dbReference>
<dbReference type="OrthoDB" id="26282at2759"/>
<protein>
    <recommendedName>
        <fullName evidence="9">Cleavage stimulation factor subunit 3</fullName>
    </recommendedName>
    <alternativeName>
        <fullName evidence="10">CF-1 77 kDa subunit</fullName>
    </alternativeName>
    <alternativeName>
        <fullName evidence="11">Cleavage stimulation factor 77 kDa subunit</fullName>
    </alternativeName>
</protein>
<evidence type="ECO:0000256" key="12">
    <source>
        <dbReference type="SAM" id="MobiDB-lite"/>
    </source>
</evidence>
<evidence type="ECO:0000256" key="10">
    <source>
        <dbReference type="ARBA" id="ARBA00076953"/>
    </source>
</evidence>
<keyword evidence="5" id="KW-0007">Acetylation</keyword>
<keyword evidence="14" id="KW-1185">Reference proteome</keyword>
<name>A0A1S3K227_LINAN</name>
<dbReference type="GO" id="GO:0031124">
    <property type="term" value="P:mRNA 3'-end processing"/>
    <property type="evidence" value="ECO:0007669"/>
    <property type="project" value="InterPro"/>
</dbReference>
<keyword evidence="2" id="KW-0597">Phosphoprotein</keyword>
<dbReference type="InterPro" id="IPR045243">
    <property type="entry name" value="Rna14-like"/>
</dbReference>
<keyword evidence="4" id="KW-0677">Repeat</keyword>
<accession>A0A1S3K227</accession>
<comment type="subcellular location">
    <subcellularLocation>
        <location evidence="1">Nucleus</location>
    </subcellularLocation>
</comment>
<feature type="region of interest" description="Disordered" evidence="12">
    <location>
        <begin position="571"/>
        <end position="591"/>
    </location>
</feature>
<keyword evidence="6" id="KW-0539">Nucleus</keyword>
<sequence length="710" mass="82021">MSQRSARESGYIPDKIKKAEMRIEEDQFDMEAWSVLIRDAQHKKIEDARQLFERLVAQFPNAGRYWKLYIEQEMKFRNYEKVEKLFQRCLIKILNIDLWKTYLNYIKEAKGSLPSYREKMAQAYDFALDKIGMDIMSYQVWADYISFLKSVEAVGSYAENQRIAAVRKVYQRGCVNPMVNIEQLWKDYCAYENSINPLIAKKMTEDRGRDYMNARRVAKEYELVTKGLNRNAVSVPPQNTPDEAKQVEHWKKYIHWEMSNPLRTEDQALIAKRVMFAYEQCLLCLGYHPDVWYEAASYLSETSKILTEKGDQNAGKLFADEAASVYERAITSLLKSNMLLHFSYADFEEGRMRHEKVHSIYKKLIVIPDIDPTLVYVQYMRFARRAEGIKTARTVFKMAREDSRTTYHVYVAAALMEYYCSKDKNVTYKIFELGLKKYGHIPEYCLAYIDYMSHLNEDNNTRVLIEKVLSGPLSPENSMEVWWKFLEFESNVGDLASVLKVEKRRAVVLEKLKEFEGKETAQLIDRYKYMDLFPCSQNELRALGYQSLVKQSVLHVPLQLGNEPQTLLATEEEEAVKRPEYPKPDTSQMIPFKPKAIVPTGAHPVEGGVFPPPPAAAQLLTMIPPPDCFTGPFVLMDKFIEHMKDLKLPDAPPQSPMVNGDMDSGTALSAEMASGRKRKAAGGDDSDDEDSNLVPPVHDIYRARQQKKVK</sequence>
<evidence type="ECO:0000256" key="11">
    <source>
        <dbReference type="ARBA" id="ARBA00078012"/>
    </source>
</evidence>
<dbReference type="PANTHER" id="PTHR19980">
    <property type="entry name" value="RNA CLEAVAGE STIMULATION FACTOR"/>
    <property type="match status" value="1"/>
</dbReference>
<gene>
    <name evidence="15" type="primary">LOC106178168</name>
</gene>
<evidence type="ECO:0000256" key="6">
    <source>
        <dbReference type="ARBA" id="ARBA00023242"/>
    </source>
</evidence>
<dbReference type="Proteomes" id="UP000085678">
    <property type="component" value="Unplaced"/>
</dbReference>
<dbReference type="SMART" id="SM00386">
    <property type="entry name" value="HAT"/>
    <property type="match status" value="11"/>
</dbReference>
<dbReference type="OMA" id="CFRGPFV"/>
<dbReference type="GeneID" id="106178168"/>
<evidence type="ECO:0000259" key="13">
    <source>
        <dbReference type="Pfam" id="PF05843"/>
    </source>
</evidence>
<feature type="region of interest" description="Disordered" evidence="12">
    <location>
        <begin position="647"/>
        <end position="710"/>
    </location>
</feature>
<dbReference type="RefSeq" id="XP_013416685.1">
    <property type="nucleotide sequence ID" value="XM_013561231.2"/>
</dbReference>
<comment type="subunit">
    <text evidence="8">Homodimer. The CSTF complex is composed of CSTF1 (50 kDa subunit), CSTF2 (64 kDa subunit) and CSTF3 (77 kDa subunit). CSTF3 directly interacts with CSTF1 and CSTF2. Interacts with FIP1L1.</text>
</comment>
<evidence type="ECO:0000256" key="2">
    <source>
        <dbReference type="ARBA" id="ARBA00022553"/>
    </source>
</evidence>
<keyword evidence="3" id="KW-0507">mRNA processing</keyword>
<evidence type="ECO:0000256" key="8">
    <source>
        <dbReference type="ARBA" id="ARBA00062648"/>
    </source>
</evidence>
<dbReference type="FunFam" id="1.25.40.10:FF:002655">
    <property type="entry name" value="Cleavage stimulation factor subunit 3"/>
    <property type="match status" value="1"/>
</dbReference>
<evidence type="ECO:0000256" key="3">
    <source>
        <dbReference type="ARBA" id="ARBA00022664"/>
    </source>
</evidence>
<evidence type="ECO:0000256" key="9">
    <source>
        <dbReference type="ARBA" id="ARBA00074328"/>
    </source>
</evidence>
<dbReference type="Gene3D" id="1.25.40.1040">
    <property type="match status" value="1"/>
</dbReference>
<dbReference type="AlphaFoldDB" id="A0A1S3K227"/>
<dbReference type="GO" id="GO:0003729">
    <property type="term" value="F:mRNA binding"/>
    <property type="evidence" value="ECO:0007669"/>
    <property type="project" value="TreeGrafter"/>
</dbReference>
<dbReference type="InterPro" id="IPR003107">
    <property type="entry name" value="HAT"/>
</dbReference>
<reference evidence="15" key="1">
    <citation type="submission" date="2025-08" db="UniProtKB">
        <authorList>
            <consortium name="RefSeq"/>
        </authorList>
    </citation>
    <scope>IDENTIFICATION</scope>
    <source>
        <tissue evidence="15">Gonads</tissue>
    </source>
</reference>
<dbReference type="Pfam" id="PF05843">
    <property type="entry name" value="Suf"/>
    <property type="match status" value="1"/>
</dbReference>
<evidence type="ECO:0000256" key="5">
    <source>
        <dbReference type="ARBA" id="ARBA00022990"/>
    </source>
</evidence>
<dbReference type="KEGG" id="lak:106178168"/>
<dbReference type="STRING" id="7574.A0A1S3K227"/>
<comment type="function">
    <text evidence="7">One of the multiple factors required for polyadenylation and 3'-end cleavage of mammalian pre-mRNAs.</text>
</comment>
<dbReference type="FunCoup" id="A0A1S3K227">
    <property type="interactions" value="2712"/>
</dbReference>
<evidence type="ECO:0000313" key="14">
    <source>
        <dbReference type="Proteomes" id="UP000085678"/>
    </source>
</evidence>
<dbReference type="InParanoid" id="A0A1S3K227"/>
<proteinExistence type="predicted"/>
<dbReference type="PANTHER" id="PTHR19980:SF0">
    <property type="entry name" value="CLEAVAGE STIMULATION FACTOR SUBUNIT 3"/>
    <property type="match status" value="1"/>
</dbReference>
<dbReference type="SUPFAM" id="SSF48452">
    <property type="entry name" value="TPR-like"/>
    <property type="match status" value="1"/>
</dbReference>
<evidence type="ECO:0000313" key="15">
    <source>
        <dbReference type="RefSeq" id="XP_013416685.1"/>
    </source>
</evidence>
<dbReference type="InterPro" id="IPR011990">
    <property type="entry name" value="TPR-like_helical_dom_sf"/>
</dbReference>
<evidence type="ECO:0000256" key="7">
    <source>
        <dbReference type="ARBA" id="ARBA00055756"/>
    </source>
</evidence>
<evidence type="ECO:0000256" key="4">
    <source>
        <dbReference type="ARBA" id="ARBA00022737"/>
    </source>
</evidence>
<organism evidence="14 15">
    <name type="scientific">Lingula anatina</name>
    <name type="common">Brachiopod</name>
    <name type="synonym">Lingula unguis</name>
    <dbReference type="NCBI Taxonomy" id="7574"/>
    <lineage>
        <taxon>Eukaryota</taxon>
        <taxon>Metazoa</taxon>
        <taxon>Spiralia</taxon>
        <taxon>Lophotrochozoa</taxon>
        <taxon>Brachiopoda</taxon>
        <taxon>Linguliformea</taxon>
        <taxon>Lingulata</taxon>
        <taxon>Lingulida</taxon>
        <taxon>Linguloidea</taxon>
        <taxon>Lingulidae</taxon>
        <taxon>Lingula</taxon>
    </lineage>
</organism>
<evidence type="ECO:0000256" key="1">
    <source>
        <dbReference type="ARBA" id="ARBA00004123"/>
    </source>
</evidence>